<evidence type="ECO:0000256" key="5">
    <source>
        <dbReference type="ARBA" id="ARBA00022683"/>
    </source>
</evidence>
<dbReference type="Proteomes" id="UP000231742">
    <property type="component" value="Unassembled WGS sequence"/>
</dbReference>
<dbReference type="CDD" id="cd00367">
    <property type="entry name" value="PTS-HPr_like"/>
    <property type="match status" value="1"/>
</dbReference>
<dbReference type="PANTHER" id="PTHR33705">
    <property type="entry name" value="PHOSPHOCARRIER PROTEIN HPR"/>
    <property type="match status" value="1"/>
</dbReference>
<keyword evidence="5" id="KW-0598">Phosphotransferase system</keyword>
<dbReference type="PROSITE" id="PS51350">
    <property type="entry name" value="PTS_HPR_DOM"/>
    <property type="match status" value="1"/>
</dbReference>
<evidence type="ECO:0000259" key="6">
    <source>
        <dbReference type="PROSITE" id="PS51350"/>
    </source>
</evidence>
<dbReference type="PRINTS" id="PR00107">
    <property type="entry name" value="PHOSPHOCPHPR"/>
</dbReference>
<dbReference type="AlphaFoldDB" id="A0A2M9D9G3"/>
<gene>
    <name evidence="7" type="ORF">CLV85_1559</name>
</gene>
<evidence type="ECO:0000256" key="1">
    <source>
        <dbReference type="ARBA" id="ARBA00003681"/>
    </source>
</evidence>
<sequence>MSSRTVTVGSKVGLHARPASVFARAVAECGVVVMLTDAAGKTVNAGSILSVLSMGIGYGDSITLSSDDESADPALDSLAQLLASELDN</sequence>
<evidence type="ECO:0000256" key="4">
    <source>
        <dbReference type="ARBA" id="ARBA00022490"/>
    </source>
</evidence>
<keyword evidence="4" id="KW-0963">Cytoplasm</keyword>
<comment type="function">
    <text evidence="1">General (non sugar-specific) component of the phosphoenolpyruvate-dependent sugar phosphotransferase system (sugar PTS). This major carbohydrate active-transport system catalyzes the phosphorylation of incoming sugar substrates concomitantly with their translocation across the cell membrane. The phosphoryl group from phosphoenolpyruvate (PEP) is transferred to the phosphoryl carrier protein HPr by enzyme I. Phospho-HPr then transfers it to the PTS EIIA domain.</text>
</comment>
<dbReference type="InterPro" id="IPR001020">
    <property type="entry name" value="PTS_HPr_His_P_site"/>
</dbReference>
<dbReference type="EMBL" id="PGFH01000001">
    <property type="protein sequence ID" value="PJJ82359.1"/>
    <property type="molecule type" value="Genomic_DNA"/>
</dbReference>
<organism evidence="7 8">
    <name type="scientific">Salinibacterium amurskyense</name>
    <dbReference type="NCBI Taxonomy" id="205941"/>
    <lineage>
        <taxon>Bacteria</taxon>
        <taxon>Bacillati</taxon>
        <taxon>Actinomycetota</taxon>
        <taxon>Actinomycetes</taxon>
        <taxon>Micrococcales</taxon>
        <taxon>Microbacteriaceae</taxon>
        <taxon>Salinibacterium</taxon>
    </lineage>
</organism>
<evidence type="ECO:0000256" key="3">
    <source>
        <dbReference type="ARBA" id="ARBA00020422"/>
    </source>
</evidence>
<accession>A0A2M9D9G3</accession>
<comment type="subcellular location">
    <subcellularLocation>
        <location evidence="2">Cytoplasm</location>
    </subcellularLocation>
</comment>
<dbReference type="PANTHER" id="PTHR33705:SF2">
    <property type="entry name" value="PHOSPHOCARRIER PROTEIN NPR"/>
    <property type="match status" value="1"/>
</dbReference>
<evidence type="ECO:0000313" key="8">
    <source>
        <dbReference type="Proteomes" id="UP000231742"/>
    </source>
</evidence>
<dbReference type="InterPro" id="IPR035895">
    <property type="entry name" value="HPr-like_sf"/>
</dbReference>
<dbReference type="Pfam" id="PF00381">
    <property type="entry name" value="PTS-HPr"/>
    <property type="match status" value="1"/>
</dbReference>
<dbReference type="GO" id="GO:0009401">
    <property type="term" value="P:phosphoenolpyruvate-dependent sugar phosphotransferase system"/>
    <property type="evidence" value="ECO:0007669"/>
    <property type="project" value="UniProtKB-KW"/>
</dbReference>
<dbReference type="OrthoDB" id="9809047at2"/>
<dbReference type="PROSITE" id="PS00369">
    <property type="entry name" value="PTS_HPR_HIS"/>
    <property type="match status" value="1"/>
</dbReference>
<evidence type="ECO:0000313" key="7">
    <source>
        <dbReference type="EMBL" id="PJJ82359.1"/>
    </source>
</evidence>
<dbReference type="GO" id="GO:0005737">
    <property type="term" value="C:cytoplasm"/>
    <property type="evidence" value="ECO:0007669"/>
    <property type="project" value="UniProtKB-SubCell"/>
</dbReference>
<reference evidence="7 8" key="1">
    <citation type="submission" date="2017-11" db="EMBL/GenBank/DDBJ databases">
        <title>Genomic Encyclopedia of Archaeal and Bacterial Type Strains, Phase II (KMG-II): From Individual Species to Whole Genera.</title>
        <authorList>
            <person name="Goeker M."/>
        </authorList>
    </citation>
    <scope>NUCLEOTIDE SEQUENCE [LARGE SCALE GENOMIC DNA]</scope>
    <source>
        <strain evidence="7 8">DSM 16400</strain>
    </source>
</reference>
<dbReference type="InterPro" id="IPR000032">
    <property type="entry name" value="HPr-like"/>
</dbReference>
<dbReference type="RefSeq" id="WP_100388962.1">
    <property type="nucleotide sequence ID" value="NZ_BMZU01000001.1"/>
</dbReference>
<comment type="caution">
    <text evidence="7">The sequence shown here is derived from an EMBL/GenBank/DDBJ whole genome shotgun (WGS) entry which is preliminary data.</text>
</comment>
<keyword evidence="8" id="KW-1185">Reference proteome</keyword>
<dbReference type="NCBIfam" id="TIGR01003">
    <property type="entry name" value="PTS_HPr_family"/>
    <property type="match status" value="1"/>
</dbReference>
<evidence type="ECO:0000256" key="2">
    <source>
        <dbReference type="ARBA" id="ARBA00004496"/>
    </source>
</evidence>
<dbReference type="Gene3D" id="3.30.1340.10">
    <property type="entry name" value="HPr-like"/>
    <property type="match status" value="1"/>
</dbReference>
<dbReference type="InterPro" id="IPR050399">
    <property type="entry name" value="HPr"/>
</dbReference>
<protein>
    <recommendedName>
        <fullName evidence="3">Phosphocarrier protein HPr</fullName>
    </recommendedName>
</protein>
<feature type="domain" description="HPr" evidence="6">
    <location>
        <begin position="1"/>
        <end position="88"/>
    </location>
</feature>
<name>A0A2M9D9G3_9MICO</name>
<dbReference type="SUPFAM" id="SSF55594">
    <property type="entry name" value="HPr-like"/>
    <property type="match status" value="1"/>
</dbReference>
<proteinExistence type="predicted"/>